<proteinExistence type="inferred from homology"/>
<feature type="domain" description="RNA polymerase sigma-70 region 2" evidence="5">
    <location>
        <begin position="24"/>
        <end position="88"/>
    </location>
</feature>
<dbReference type="InterPro" id="IPR039425">
    <property type="entry name" value="RNA_pol_sigma-70-like"/>
</dbReference>
<dbReference type="InterPro" id="IPR013325">
    <property type="entry name" value="RNA_pol_sigma_r2"/>
</dbReference>
<dbReference type="GO" id="GO:0006352">
    <property type="term" value="P:DNA-templated transcription initiation"/>
    <property type="evidence" value="ECO:0007669"/>
    <property type="project" value="InterPro"/>
</dbReference>
<dbReference type="Gene3D" id="1.10.10.10">
    <property type="entry name" value="Winged helix-like DNA-binding domain superfamily/Winged helix DNA-binding domain"/>
    <property type="match status" value="1"/>
</dbReference>
<dbReference type="Pfam" id="PF08281">
    <property type="entry name" value="Sigma70_r4_2"/>
    <property type="match status" value="1"/>
</dbReference>
<dbReference type="PANTHER" id="PTHR43133:SF51">
    <property type="entry name" value="RNA POLYMERASE SIGMA FACTOR"/>
    <property type="match status" value="1"/>
</dbReference>
<keyword evidence="2" id="KW-0805">Transcription regulation</keyword>
<keyword evidence="3" id="KW-0731">Sigma factor</keyword>
<dbReference type="InterPro" id="IPR013324">
    <property type="entry name" value="RNA_pol_sigma_r3/r4-like"/>
</dbReference>
<evidence type="ECO:0000256" key="3">
    <source>
        <dbReference type="ARBA" id="ARBA00023082"/>
    </source>
</evidence>
<accession>A0A2M9CRR0</accession>
<dbReference type="SUPFAM" id="SSF88946">
    <property type="entry name" value="Sigma2 domain of RNA polymerase sigma factors"/>
    <property type="match status" value="1"/>
</dbReference>
<comment type="caution">
    <text evidence="7">The sequence shown here is derived from an EMBL/GenBank/DDBJ whole genome shotgun (WGS) entry which is preliminary data.</text>
</comment>
<comment type="similarity">
    <text evidence="1">Belongs to the sigma-70 factor family. ECF subfamily.</text>
</comment>
<name>A0A2M9CRR0_9BACT</name>
<dbReference type="OrthoDB" id="1027298at2"/>
<dbReference type="InterPro" id="IPR014284">
    <property type="entry name" value="RNA_pol_sigma-70_dom"/>
</dbReference>
<dbReference type="Gene3D" id="1.10.1740.10">
    <property type="match status" value="1"/>
</dbReference>
<gene>
    <name evidence="7" type="ORF">BXY57_0076</name>
</gene>
<sequence>MTAEQDAELIQQILAGDREQYALLMRKYNTMLYRIGRAYGFTDADTEDIMQETFIQAYMQLHRLRRPRAFQKWLATIMVRMCYQAQHRARLTTSWEQAPASSTFTPNMENSDLKHWLEQAILQLPQAYRIVFVMKELNGYSIRQIAHITGISVINVKVRLFRARQMLRQILTQAQVTDELLAFEAPRCEALADRVMKAIRGAYQQLHV</sequence>
<keyword evidence="4" id="KW-0804">Transcription</keyword>
<reference evidence="7 8" key="1">
    <citation type="submission" date="2017-11" db="EMBL/GenBank/DDBJ databases">
        <title>Genomic Encyclopedia of Archaeal and Bacterial Type Strains, Phase II (KMG-II): From Individual Species to Whole Genera.</title>
        <authorList>
            <person name="Goeker M."/>
        </authorList>
    </citation>
    <scope>NUCLEOTIDE SEQUENCE [LARGE SCALE GENOMIC DNA]</scope>
    <source>
        <strain evidence="7 8">DSM 27268</strain>
    </source>
</reference>
<organism evidence="7 8">
    <name type="scientific">Thermoflavifilum aggregans</name>
    <dbReference type="NCBI Taxonomy" id="454188"/>
    <lineage>
        <taxon>Bacteria</taxon>
        <taxon>Pseudomonadati</taxon>
        <taxon>Bacteroidota</taxon>
        <taxon>Chitinophagia</taxon>
        <taxon>Chitinophagales</taxon>
        <taxon>Chitinophagaceae</taxon>
        <taxon>Thermoflavifilum</taxon>
    </lineage>
</organism>
<protein>
    <submittedName>
        <fullName evidence="7">RNA polymerase sigma-70 factor (ECF subfamily)</fullName>
    </submittedName>
</protein>
<dbReference type="GO" id="GO:0016987">
    <property type="term" value="F:sigma factor activity"/>
    <property type="evidence" value="ECO:0007669"/>
    <property type="project" value="UniProtKB-KW"/>
</dbReference>
<evidence type="ECO:0000259" key="6">
    <source>
        <dbReference type="Pfam" id="PF08281"/>
    </source>
</evidence>
<evidence type="ECO:0000256" key="2">
    <source>
        <dbReference type="ARBA" id="ARBA00023015"/>
    </source>
</evidence>
<evidence type="ECO:0000256" key="1">
    <source>
        <dbReference type="ARBA" id="ARBA00010641"/>
    </source>
</evidence>
<evidence type="ECO:0000313" key="8">
    <source>
        <dbReference type="Proteomes" id="UP000230000"/>
    </source>
</evidence>
<evidence type="ECO:0000256" key="4">
    <source>
        <dbReference type="ARBA" id="ARBA00023163"/>
    </source>
</evidence>
<dbReference type="EMBL" id="PGFG01000001">
    <property type="protein sequence ID" value="PJJ74518.1"/>
    <property type="molecule type" value="Genomic_DNA"/>
</dbReference>
<evidence type="ECO:0000259" key="5">
    <source>
        <dbReference type="Pfam" id="PF04542"/>
    </source>
</evidence>
<dbReference type="Pfam" id="PF04542">
    <property type="entry name" value="Sigma70_r2"/>
    <property type="match status" value="1"/>
</dbReference>
<dbReference type="InterPro" id="IPR036388">
    <property type="entry name" value="WH-like_DNA-bd_sf"/>
</dbReference>
<dbReference type="NCBIfam" id="TIGR02937">
    <property type="entry name" value="sigma70-ECF"/>
    <property type="match status" value="1"/>
</dbReference>
<dbReference type="InterPro" id="IPR013249">
    <property type="entry name" value="RNA_pol_sigma70_r4_t2"/>
</dbReference>
<dbReference type="InterPro" id="IPR007627">
    <property type="entry name" value="RNA_pol_sigma70_r2"/>
</dbReference>
<dbReference type="RefSeq" id="WP_157853694.1">
    <property type="nucleotide sequence ID" value="NZ_PGFG01000001.1"/>
</dbReference>
<dbReference type="PANTHER" id="PTHR43133">
    <property type="entry name" value="RNA POLYMERASE ECF-TYPE SIGMA FACTO"/>
    <property type="match status" value="1"/>
</dbReference>
<evidence type="ECO:0000313" key="7">
    <source>
        <dbReference type="EMBL" id="PJJ74518.1"/>
    </source>
</evidence>
<dbReference type="AlphaFoldDB" id="A0A2M9CRR0"/>
<keyword evidence="8" id="KW-1185">Reference proteome</keyword>
<feature type="domain" description="RNA polymerase sigma factor 70 region 4 type 2" evidence="6">
    <location>
        <begin position="116"/>
        <end position="167"/>
    </location>
</feature>
<dbReference type="GO" id="GO:0003677">
    <property type="term" value="F:DNA binding"/>
    <property type="evidence" value="ECO:0007669"/>
    <property type="project" value="InterPro"/>
</dbReference>
<dbReference type="SUPFAM" id="SSF88659">
    <property type="entry name" value="Sigma3 and sigma4 domains of RNA polymerase sigma factors"/>
    <property type="match status" value="1"/>
</dbReference>
<dbReference type="Proteomes" id="UP000230000">
    <property type="component" value="Unassembled WGS sequence"/>
</dbReference>
<dbReference type="CDD" id="cd06171">
    <property type="entry name" value="Sigma70_r4"/>
    <property type="match status" value="1"/>
</dbReference>